<dbReference type="GeneID" id="34590553"/>
<comment type="caution">
    <text evidence="1">The sequence shown here is derived from an EMBL/GenBank/DDBJ whole genome shotgun (WGS) entry which is preliminary data.</text>
</comment>
<keyword evidence="2" id="KW-1185">Reference proteome</keyword>
<reference evidence="1 2" key="1">
    <citation type="submission" date="2016-03" db="EMBL/GenBank/DDBJ databases">
        <title>The draft genome sequence of Fonsecaea nubica causative agent of cutaneous subcutaneous infection in human host.</title>
        <authorList>
            <person name="Costa F."/>
            <person name="Sybren D.H."/>
            <person name="Raittz R.T."/>
            <person name="Weiss V.A."/>
            <person name="Leao A.C."/>
            <person name="Gomes R."/>
            <person name="De Souza E.M."/>
            <person name="Pedrosa F.O."/>
            <person name="Steffens M.B."/>
            <person name="Bombassaro A."/>
            <person name="Tadra-Sfeir M.Z."/>
            <person name="Moreno L.F."/>
            <person name="Najafzadeh M.J."/>
            <person name="Felipe M.S."/>
            <person name="Teixeira M."/>
            <person name="Sun J."/>
            <person name="Xi L."/>
            <person name="Castro M.A."/>
            <person name="Vicente V.A."/>
        </authorList>
    </citation>
    <scope>NUCLEOTIDE SEQUENCE [LARGE SCALE GENOMIC DNA]</scope>
    <source>
        <strain evidence="1 2">CBS 269.64</strain>
    </source>
</reference>
<evidence type="ECO:0000313" key="2">
    <source>
        <dbReference type="Proteomes" id="UP000185904"/>
    </source>
</evidence>
<name>A0A178CX53_9EURO</name>
<dbReference type="PANTHER" id="PTHR40129">
    <property type="entry name" value="KETOPANTOATE REDUCTASE N-TERMINAL DOMAIN-CONTAINING PROTEIN"/>
    <property type="match status" value="1"/>
</dbReference>
<dbReference type="Gene3D" id="3.40.50.720">
    <property type="entry name" value="NAD(P)-binding Rossmann-like Domain"/>
    <property type="match status" value="1"/>
</dbReference>
<sequence length="353" mass="38783">MTSPSRSNSTAPTSATGKVTLLVLGAGWTWQFLEPLLKQKADITYAATTTDGRVGTIPFKFDQDSDDLEDAVKRLPLADYVLITFPLKGKGPSRKLVSMYAETHGQHCDRATSDTPVMVGRQGDDERDAQAGSTTTTTTTITDTKWIQLGSTGIWTSPNFVDGHSPIDPSNERGAAEYELTSLGGCVLNLAGLYGAQRQPGNWIARVAKTKDQLGEKGALHLIHGSDVAGAVVGVIEADRAETDKNASGGQSPTTEKLFGRRWIVADCVCYDWWSVVWDFSGDSSEDSDRDEEGAEQQTKLAERRKYRRWVMELMQDKGVKALPRPLDALGRKLDAREFWQAVGFLPERTLRR</sequence>
<protein>
    <recommendedName>
        <fullName evidence="3">NAD(P)-binding domain-containing protein</fullName>
    </recommendedName>
</protein>
<dbReference type="PANTHER" id="PTHR40129:SF2">
    <property type="entry name" value="KETOPANTOATE REDUCTASE N-TERMINAL DOMAIN-CONTAINING PROTEIN"/>
    <property type="match status" value="1"/>
</dbReference>
<dbReference type="Proteomes" id="UP000185904">
    <property type="component" value="Unassembled WGS sequence"/>
</dbReference>
<evidence type="ECO:0008006" key="3">
    <source>
        <dbReference type="Google" id="ProtNLM"/>
    </source>
</evidence>
<gene>
    <name evidence="1" type="ORF">AYO20_07140</name>
</gene>
<organism evidence="1 2">
    <name type="scientific">Fonsecaea nubica</name>
    <dbReference type="NCBI Taxonomy" id="856822"/>
    <lineage>
        <taxon>Eukaryota</taxon>
        <taxon>Fungi</taxon>
        <taxon>Dikarya</taxon>
        <taxon>Ascomycota</taxon>
        <taxon>Pezizomycotina</taxon>
        <taxon>Eurotiomycetes</taxon>
        <taxon>Chaetothyriomycetidae</taxon>
        <taxon>Chaetothyriales</taxon>
        <taxon>Herpotrichiellaceae</taxon>
        <taxon>Fonsecaea</taxon>
    </lineage>
</organism>
<dbReference type="AlphaFoldDB" id="A0A178CX53"/>
<dbReference type="RefSeq" id="XP_022498645.1">
    <property type="nucleotide sequence ID" value="XM_022645427.1"/>
</dbReference>
<accession>A0A178CX53</accession>
<dbReference type="OrthoDB" id="674948at2759"/>
<dbReference type="EMBL" id="LVCJ01000048">
    <property type="protein sequence ID" value="OAL33633.1"/>
    <property type="molecule type" value="Genomic_DNA"/>
</dbReference>
<evidence type="ECO:0000313" key="1">
    <source>
        <dbReference type="EMBL" id="OAL33633.1"/>
    </source>
</evidence>
<proteinExistence type="predicted"/>